<dbReference type="SUPFAM" id="SSF56784">
    <property type="entry name" value="HAD-like"/>
    <property type="match status" value="1"/>
</dbReference>
<dbReference type="NCBIfam" id="TIGR01509">
    <property type="entry name" value="HAD-SF-IA-v3"/>
    <property type="match status" value="1"/>
</dbReference>
<dbReference type="InterPro" id="IPR036412">
    <property type="entry name" value="HAD-like_sf"/>
</dbReference>
<dbReference type="Pfam" id="PF00702">
    <property type="entry name" value="Hydrolase"/>
    <property type="match status" value="1"/>
</dbReference>
<dbReference type="CDD" id="cd02603">
    <property type="entry name" value="HAD_sEH-N_like"/>
    <property type="match status" value="1"/>
</dbReference>
<dbReference type="Pfam" id="PF01636">
    <property type="entry name" value="APH"/>
    <property type="match status" value="1"/>
</dbReference>
<proteinExistence type="predicted"/>
<dbReference type="InterPro" id="IPR002575">
    <property type="entry name" value="Aminoglycoside_PTrfase"/>
</dbReference>
<sequence>MAMYLSRLTVRLAGGNSHRRSFCFHPGSSYKAVVFDMYGVLIPPPMPAATEWEGRNGVPPGTIARAIRMGGEGGVWRRFMRGELGAEEFVETFSHECTAVDFSSFLQALTCGPFTRLHPVMEEAIQCIRAQGMKAALLTNNFLLPGGASFLPVNRSHFHVIVESCREGLCKPDPQIFRLCADRLGVAPHEAVFLDDLDVNIDAAVRLGMCGIKVGDPAVSVKKLEQILQFPLSVGETHSIRRNQQVETLTQYLRKAGHLSDTGLGLSSHGSLCVVTIFFIYYYLSLLGKPFIVEQLCEGRIFQDPFLPSVSQEEKTLMYRSILQTLSCIHQLEPNTIAFSDHAEDLMRSIQQYKASKTLAIPAMERLVEWLPLHLPKEHKTTVVHGDFRISNIVFDSTQPKVAAVLGWKQCILGDPFLDVASLCIEYYLSSNSHDLQIFDEHGRVLGLHAVPHWQFYMTLSCFRQAVSTLTGTHSFPVYTNSFSGY</sequence>
<dbReference type="PANTHER" id="PTHR47829:SF3">
    <property type="entry name" value="AMINOGLYCOSIDE PHOSPHOTRANSFERASE DOMAIN-CONTAINING PROTEIN"/>
    <property type="match status" value="1"/>
</dbReference>
<dbReference type="PANTHER" id="PTHR47829">
    <property type="entry name" value="HYDROLASE, PUTATIVE (AFU_ORTHOLOGUE AFUA_1G12880)-RELATED"/>
    <property type="match status" value="1"/>
</dbReference>
<keyword evidence="1" id="KW-0007">Acetylation</keyword>
<dbReference type="InterPro" id="IPR011009">
    <property type="entry name" value="Kinase-like_dom_sf"/>
</dbReference>
<dbReference type="Gene3D" id="3.40.50.1000">
    <property type="entry name" value="HAD superfamily/HAD-like"/>
    <property type="match status" value="1"/>
</dbReference>
<dbReference type="SFLD" id="SFLDS00003">
    <property type="entry name" value="Haloacid_Dehalogenase"/>
    <property type="match status" value="1"/>
</dbReference>
<dbReference type="InterPro" id="IPR006439">
    <property type="entry name" value="HAD-SF_hydro_IA"/>
</dbReference>
<dbReference type="Gene3D" id="3.90.1200.10">
    <property type="match status" value="1"/>
</dbReference>
<reference evidence="3 4" key="1">
    <citation type="submission" date="2020-06" db="EMBL/GenBank/DDBJ databases">
        <authorList>
            <consortium name="Wellcome Sanger Institute Data Sharing"/>
        </authorList>
    </citation>
    <scope>NUCLEOTIDE SEQUENCE [LARGE SCALE GENOMIC DNA]</scope>
</reference>
<dbReference type="GeneTree" id="ENSGT00940000173564"/>
<evidence type="ECO:0000313" key="3">
    <source>
        <dbReference type="Ensembl" id="ENSDCDP00010018286.1"/>
    </source>
</evidence>
<dbReference type="CDD" id="cd05154">
    <property type="entry name" value="ACAD10_11_N-like"/>
    <property type="match status" value="1"/>
</dbReference>
<dbReference type="SFLD" id="SFLDG01129">
    <property type="entry name" value="C1.5:_HAD__Beta-PGM__Phosphata"/>
    <property type="match status" value="1"/>
</dbReference>
<evidence type="ECO:0000256" key="1">
    <source>
        <dbReference type="ARBA" id="ARBA00022990"/>
    </source>
</evidence>
<dbReference type="NCBIfam" id="TIGR02247">
    <property type="entry name" value="HAD-1A3-hyp"/>
    <property type="match status" value="1"/>
</dbReference>
<dbReference type="Proteomes" id="UP000694580">
    <property type="component" value="Chromosome 1"/>
</dbReference>
<dbReference type="SUPFAM" id="SSF56112">
    <property type="entry name" value="Protein kinase-like (PK-like)"/>
    <property type="match status" value="1"/>
</dbReference>
<dbReference type="InterPro" id="IPR023214">
    <property type="entry name" value="HAD_sf"/>
</dbReference>
<dbReference type="InterPro" id="IPR052898">
    <property type="entry name" value="ACAD10-like"/>
</dbReference>
<feature type="domain" description="Aminoglycoside phosphotransferase" evidence="2">
    <location>
        <begin position="274"/>
        <end position="427"/>
    </location>
</feature>
<dbReference type="InterPro" id="IPR023198">
    <property type="entry name" value="PGP-like_dom2"/>
</dbReference>
<dbReference type="Gene3D" id="1.10.150.240">
    <property type="entry name" value="Putative phosphatase, domain 2"/>
    <property type="match status" value="1"/>
</dbReference>
<dbReference type="InterPro" id="IPR011945">
    <property type="entry name" value="HAD-SF_ppase_IA/epoxid_hydro_N"/>
</dbReference>
<dbReference type="PRINTS" id="PR00413">
    <property type="entry name" value="HADHALOGNASE"/>
</dbReference>
<gene>
    <name evidence="3" type="primary">LOC114802459</name>
</gene>
<organism evidence="3 4">
    <name type="scientific">Denticeps clupeoides</name>
    <name type="common">denticle herring</name>
    <dbReference type="NCBI Taxonomy" id="299321"/>
    <lineage>
        <taxon>Eukaryota</taxon>
        <taxon>Metazoa</taxon>
        <taxon>Chordata</taxon>
        <taxon>Craniata</taxon>
        <taxon>Vertebrata</taxon>
        <taxon>Euteleostomi</taxon>
        <taxon>Actinopterygii</taxon>
        <taxon>Neopterygii</taxon>
        <taxon>Teleostei</taxon>
        <taxon>Clupei</taxon>
        <taxon>Clupeiformes</taxon>
        <taxon>Denticipitoidei</taxon>
        <taxon>Denticipitidae</taxon>
        <taxon>Denticeps</taxon>
    </lineage>
</organism>
<name>A0AAY4BED1_9TELE</name>
<dbReference type="AlphaFoldDB" id="A0AAY4BED1"/>
<reference evidence="3" key="3">
    <citation type="submission" date="2025-09" db="UniProtKB">
        <authorList>
            <consortium name="Ensembl"/>
        </authorList>
    </citation>
    <scope>IDENTIFICATION</scope>
</reference>
<dbReference type="Ensembl" id="ENSDCDT00010019360.1">
    <property type="protein sequence ID" value="ENSDCDP00010018286.1"/>
    <property type="gene ID" value="ENSDCDG00010008305.1"/>
</dbReference>
<reference evidence="3" key="2">
    <citation type="submission" date="2025-08" db="UniProtKB">
        <authorList>
            <consortium name="Ensembl"/>
        </authorList>
    </citation>
    <scope>IDENTIFICATION</scope>
</reference>
<protein>
    <recommendedName>
        <fullName evidence="2">Aminoglycoside phosphotransferase domain-containing protein</fullName>
    </recommendedName>
</protein>
<keyword evidence="4" id="KW-1185">Reference proteome</keyword>
<dbReference type="InterPro" id="IPR041726">
    <property type="entry name" value="ACAD10_11_N"/>
</dbReference>
<accession>A0AAY4BED1</accession>
<evidence type="ECO:0000313" key="4">
    <source>
        <dbReference type="Proteomes" id="UP000694580"/>
    </source>
</evidence>
<evidence type="ECO:0000259" key="2">
    <source>
        <dbReference type="Pfam" id="PF01636"/>
    </source>
</evidence>